<dbReference type="AlphaFoldDB" id="A0A853IA86"/>
<sequence length="76" mass="8566">MSNTHLEKLINMANHIAANLSHQHAPEQAAAAVANHINRFWARPMKDQIIQGLHERQSELEPIALKAVRQLAEQVN</sequence>
<dbReference type="EMBL" id="JACCKB010000011">
    <property type="protein sequence ID" value="NYZ66165.1"/>
    <property type="molecule type" value="Genomic_DNA"/>
</dbReference>
<comment type="caution">
    <text evidence="1">The sequence shown here is derived from an EMBL/GenBank/DDBJ whole genome shotgun (WGS) entry which is preliminary data.</text>
</comment>
<dbReference type="Pfam" id="PF11390">
    <property type="entry name" value="FdsD"/>
    <property type="match status" value="1"/>
</dbReference>
<dbReference type="InterPro" id="IPR021074">
    <property type="entry name" value="Formate_DH_dsu"/>
</dbReference>
<protein>
    <submittedName>
        <fullName evidence="1">Formate dehydrogenase subunit delta</fullName>
    </submittedName>
</protein>
<dbReference type="Proteomes" id="UP000569732">
    <property type="component" value="Unassembled WGS sequence"/>
</dbReference>
<organism evidence="1 2">
    <name type="scientific">Spartinivicinus marinus</name>
    <dbReference type="NCBI Taxonomy" id="2994442"/>
    <lineage>
        <taxon>Bacteria</taxon>
        <taxon>Pseudomonadati</taxon>
        <taxon>Pseudomonadota</taxon>
        <taxon>Gammaproteobacteria</taxon>
        <taxon>Oceanospirillales</taxon>
        <taxon>Zooshikellaceae</taxon>
        <taxon>Spartinivicinus</taxon>
    </lineage>
</organism>
<evidence type="ECO:0000313" key="1">
    <source>
        <dbReference type="EMBL" id="NYZ66165.1"/>
    </source>
</evidence>
<name>A0A853IA86_9GAMM</name>
<dbReference type="RefSeq" id="WP_180568196.1">
    <property type="nucleotide sequence ID" value="NZ_JACCKB010000011.1"/>
</dbReference>
<accession>A0A853IA86</accession>
<proteinExistence type="predicted"/>
<keyword evidence="2" id="KW-1185">Reference proteome</keyword>
<reference evidence="1 2" key="1">
    <citation type="submission" date="2020-07" db="EMBL/GenBank/DDBJ databases">
        <title>Endozoicomonas sp. nov., isolated from sediment.</title>
        <authorList>
            <person name="Gu T."/>
        </authorList>
    </citation>
    <scope>NUCLEOTIDE SEQUENCE [LARGE SCALE GENOMIC DNA]</scope>
    <source>
        <strain evidence="1 2">SM1973</strain>
    </source>
</reference>
<gene>
    <name evidence="1" type="ORF">H0A36_09080</name>
</gene>
<evidence type="ECO:0000313" key="2">
    <source>
        <dbReference type="Proteomes" id="UP000569732"/>
    </source>
</evidence>